<dbReference type="Gene3D" id="2.40.170.20">
    <property type="entry name" value="TonB-dependent receptor, beta-barrel domain"/>
    <property type="match status" value="1"/>
</dbReference>
<accession>A0A059FJ77</accession>
<gene>
    <name evidence="10" type="ORF">HJO_12486</name>
</gene>
<evidence type="ECO:0000256" key="5">
    <source>
        <dbReference type="ARBA" id="ARBA00023136"/>
    </source>
</evidence>
<dbReference type="Pfam" id="PF25183">
    <property type="entry name" value="OMP_b-brl_4"/>
    <property type="match status" value="2"/>
</dbReference>
<sequence>MNWTTFGRGMAVSAIALGVAGLAAAQVTTSSIRGQVTDSNGTAVSGATVTILHEPTGTVAVTTTSNTGAFGAQNLRVGGPYSVTVTGPGFVPSRAHDIYANLGDATSLSLVVDVAAEGDDTARMETVVITGSAVSAAQVASGPSSTYNLSTLENAPAMNRDIKDIVRLDPRVYVDEAFNDSISCAGANPRYNSLTVDGARLNDNFGLNSNGYPTERIPFSYDSIEQVSVELAPFDVEYGQFTACNINAVTKTGANEFHGGAFYDFTSDGFTGDKVDGTDVDLGDFEEKRYGFNVGGPIIKDKLFFFGSYEKFEGASIFGFTPESAGLTQADYDQIINIAEGYGYIAGGLPTSIAVEDEKIFAKLDWNITNNHRAILTYNYNDGFNFSPSDDGSNRLSDGNHYYERGAKLQNYTGALYSDWTENLSTEFRVTYVDLENRQIPVGGLDNFGEVQVRVGGSTVYLGADDSRHANELTYETLNFKGKADYTMGNHLFTVGAEREEFEVFNLFIQEVQGEWVFDSIADFAAGDFSDFRYENAAGTNNQDDGAAAFSYAINTFYAQDEWQVNDKLNIVAGLRYDTYQSDDAPAFNQTFLDTYGIRNDETMDGRDLLQPRLGFKYEFSDNVEFHGGAGLYSGGNPNVWIANNYSNNGVTLFECRERTRTNDCLPGIGGVAPNIADYTYAGGAGRPFIDVPDEAVAAVAAATGGGPVNAIDPNFEIPSEWKFALGTVIDFDSANPMIGSDWRIMADILYSKTNEAALSQPISWVQTDTAPDGRPIYGTGNTNDFLLTNAKEKGSALVLSLGVSKQYDNGMDWSLGYAYTDAKDANPMTSSVAFSNFVNFSTDNAFQPDLGTSDYEIAHRFTFQFNYEKDFINNLTTRASLFGTASEGAPYSYTFGSNTGIFSPLFNNARALAYIPAGEGDGLISPLSDPAAVAALNQYVSENKDLWDYRGGVVDRNSAADDWWTKFDLRLSQELPGLRENDRTEAFIVIENLGNLLNDEWGVLREHGFPGNADLYDISGIDNGQYVITSFNGDADRDRIVNSASLWQVHFGVKYKF</sequence>
<dbReference type="Proteomes" id="UP000025171">
    <property type="component" value="Unassembled WGS sequence"/>
</dbReference>
<dbReference type="PATRIC" id="fig|1280950.3.peg.2504"/>
<dbReference type="STRING" id="1280950.HJO_12486"/>
<evidence type="ECO:0000259" key="9">
    <source>
        <dbReference type="Pfam" id="PF25183"/>
    </source>
</evidence>
<proteinExistence type="predicted"/>
<evidence type="ECO:0000256" key="2">
    <source>
        <dbReference type="ARBA" id="ARBA00022448"/>
    </source>
</evidence>
<keyword evidence="11" id="KW-1185">Reference proteome</keyword>
<dbReference type="PANTHER" id="PTHR30069">
    <property type="entry name" value="TONB-DEPENDENT OUTER MEMBRANE RECEPTOR"/>
    <property type="match status" value="1"/>
</dbReference>
<evidence type="ECO:0000313" key="11">
    <source>
        <dbReference type="Proteomes" id="UP000025171"/>
    </source>
</evidence>
<dbReference type="PANTHER" id="PTHR30069:SF46">
    <property type="entry name" value="OAR PROTEIN"/>
    <property type="match status" value="1"/>
</dbReference>
<dbReference type="OrthoDB" id="9768147at2"/>
<dbReference type="Pfam" id="PF07715">
    <property type="entry name" value="Plug"/>
    <property type="match status" value="1"/>
</dbReference>
<dbReference type="SUPFAM" id="SSF49464">
    <property type="entry name" value="Carboxypeptidase regulatory domain-like"/>
    <property type="match status" value="1"/>
</dbReference>
<comment type="subcellular location">
    <subcellularLocation>
        <location evidence="1">Cell outer membrane</location>
        <topology evidence="1">Multi-pass membrane protein</topology>
    </subcellularLocation>
</comment>
<evidence type="ECO:0000256" key="7">
    <source>
        <dbReference type="SAM" id="SignalP"/>
    </source>
</evidence>
<dbReference type="GO" id="GO:0044718">
    <property type="term" value="P:siderophore transmembrane transport"/>
    <property type="evidence" value="ECO:0007669"/>
    <property type="project" value="TreeGrafter"/>
</dbReference>
<feature type="domain" description="TonB-dependent transporter Oar-like beta-barrel" evidence="9">
    <location>
        <begin position="357"/>
        <end position="982"/>
    </location>
</feature>
<dbReference type="InterPro" id="IPR036942">
    <property type="entry name" value="Beta-barrel_TonB_sf"/>
</dbReference>
<dbReference type="InterPro" id="IPR057601">
    <property type="entry name" value="Oar-like_b-barrel"/>
</dbReference>
<dbReference type="InterPro" id="IPR037066">
    <property type="entry name" value="Plug_dom_sf"/>
</dbReference>
<dbReference type="eggNOG" id="COG4771">
    <property type="taxonomic scope" value="Bacteria"/>
</dbReference>
<evidence type="ECO:0000256" key="3">
    <source>
        <dbReference type="ARBA" id="ARBA00022452"/>
    </source>
</evidence>
<keyword evidence="5" id="KW-0472">Membrane</keyword>
<keyword evidence="2" id="KW-0813">Transport</keyword>
<feature type="domain" description="TonB-dependent transporter Oar-like beta-barrel" evidence="9">
    <location>
        <begin position="249"/>
        <end position="313"/>
    </location>
</feature>
<dbReference type="SUPFAM" id="SSF56935">
    <property type="entry name" value="Porins"/>
    <property type="match status" value="1"/>
</dbReference>
<reference evidence="10 11" key="1">
    <citation type="journal article" date="2014" name="Antonie Van Leeuwenhoek">
        <title>Hyphomonas beringensis sp. nov. and Hyphomonas chukchiensis sp. nov., isolated from surface seawater of the Bering Sea and Chukchi Sea.</title>
        <authorList>
            <person name="Li C."/>
            <person name="Lai Q."/>
            <person name="Li G."/>
            <person name="Dong C."/>
            <person name="Wang J."/>
            <person name="Liao Y."/>
            <person name="Shao Z."/>
        </authorList>
    </citation>
    <scope>NUCLEOTIDE SEQUENCE [LARGE SCALE GENOMIC DNA]</scope>
    <source>
        <strain evidence="10 11">MHS-2</strain>
    </source>
</reference>
<feature type="domain" description="TonB-dependent receptor plug" evidence="8">
    <location>
        <begin position="145"/>
        <end position="241"/>
    </location>
</feature>
<dbReference type="AlphaFoldDB" id="A0A059FJ77"/>
<protein>
    <submittedName>
        <fullName evidence="10">Outer membrane receptor (OMR) family protein</fullName>
    </submittedName>
</protein>
<evidence type="ECO:0000256" key="6">
    <source>
        <dbReference type="ARBA" id="ARBA00023237"/>
    </source>
</evidence>
<dbReference type="GO" id="GO:0009279">
    <property type="term" value="C:cell outer membrane"/>
    <property type="evidence" value="ECO:0007669"/>
    <property type="project" value="UniProtKB-SubCell"/>
</dbReference>
<evidence type="ECO:0000256" key="1">
    <source>
        <dbReference type="ARBA" id="ARBA00004571"/>
    </source>
</evidence>
<keyword evidence="7" id="KW-0732">Signal</keyword>
<keyword evidence="6" id="KW-0998">Cell outer membrane</keyword>
<feature type="chain" id="PRO_5001572458" evidence="7">
    <location>
        <begin position="26"/>
        <end position="1058"/>
    </location>
</feature>
<dbReference type="InterPro" id="IPR039426">
    <property type="entry name" value="TonB-dep_rcpt-like"/>
</dbReference>
<comment type="caution">
    <text evidence="10">The sequence shown here is derived from an EMBL/GenBank/DDBJ whole genome shotgun (WGS) entry which is preliminary data.</text>
</comment>
<dbReference type="InterPro" id="IPR012910">
    <property type="entry name" value="Plug_dom"/>
</dbReference>
<dbReference type="Gene3D" id="2.60.40.1120">
    <property type="entry name" value="Carboxypeptidase-like, regulatory domain"/>
    <property type="match status" value="1"/>
</dbReference>
<organism evidence="10 11">
    <name type="scientific">Hyphomonas johnsonii MHS-2</name>
    <dbReference type="NCBI Taxonomy" id="1280950"/>
    <lineage>
        <taxon>Bacteria</taxon>
        <taxon>Pseudomonadati</taxon>
        <taxon>Pseudomonadota</taxon>
        <taxon>Alphaproteobacteria</taxon>
        <taxon>Hyphomonadales</taxon>
        <taxon>Hyphomonadaceae</taxon>
        <taxon>Hyphomonas</taxon>
    </lineage>
</organism>
<evidence type="ECO:0000256" key="4">
    <source>
        <dbReference type="ARBA" id="ARBA00022692"/>
    </source>
</evidence>
<dbReference type="RefSeq" id="WP_051618565.1">
    <property type="nucleotide sequence ID" value="NZ_ARYK01000006.1"/>
</dbReference>
<dbReference type="Gene3D" id="2.170.130.10">
    <property type="entry name" value="TonB-dependent receptor, plug domain"/>
    <property type="match status" value="1"/>
</dbReference>
<evidence type="ECO:0000259" key="8">
    <source>
        <dbReference type="Pfam" id="PF07715"/>
    </source>
</evidence>
<dbReference type="Pfam" id="PF13620">
    <property type="entry name" value="CarboxypepD_reg"/>
    <property type="match status" value="1"/>
</dbReference>
<dbReference type="GO" id="GO:0015344">
    <property type="term" value="F:siderophore uptake transmembrane transporter activity"/>
    <property type="evidence" value="ECO:0007669"/>
    <property type="project" value="TreeGrafter"/>
</dbReference>
<keyword evidence="4" id="KW-0812">Transmembrane</keyword>
<name>A0A059FJ77_9PROT</name>
<feature type="signal peptide" evidence="7">
    <location>
        <begin position="1"/>
        <end position="25"/>
    </location>
</feature>
<keyword evidence="3" id="KW-1134">Transmembrane beta strand</keyword>
<dbReference type="InterPro" id="IPR008969">
    <property type="entry name" value="CarboxyPept-like_regulatory"/>
</dbReference>
<evidence type="ECO:0000313" key="10">
    <source>
        <dbReference type="EMBL" id="KCZ90667.1"/>
    </source>
</evidence>
<dbReference type="EMBL" id="ARYK01000006">
    <property type="protein sequence ID" value="KCZ90667.1"/>
    <property type="molecule type" value="Genomic_DNA"/>
</dbReference>
<keyword evidence="10" id="KW-0675">Receptor</keyword>